<dbReference type="PROSITE" id="PS50011">
    <property type="entry name" value="PROTEIN_KINASE_DOM"/>
    <property type="match status" value="1"/>
</dbReference>
<dbReference type="InterPro" id="IPR000719">
    <property type="entry name" value="Prot_kinase_dom"/>
</dbReference>
<evidence type="ECO:0000256" key="4">
    <source>
        <dbReference type="ARBA" id="ARBA00022741"/>
    </source>
</evidence>
<protein>
    <recommendedName>
        <fullName evidence="8">Protein kinase domain-containing protein</fullName>
    </recommendedName>
</protein>
<sequence length="651" mass="70991">MKPDTQSSPTGPNEVSGHKYATIADRTPPAPDANLSKSQDFSARGVRTSASPFVPRASGQHQNATSIAVTPVQSSLPDQAHISVILGRKSGRQEHDFDQRAAIHRFRTAAVPFNPTATLNDKTADVRLPSEDDFTSGPADPSSESPKRPFPHHQSASVHANAVPRSINSQGTRSSSISPASIRVKSNKIGHSKMSTRFITEQLYEELRRRRYLENSQMDESRVHSGSLPRVGSLIVSGFPFTLSVLNQYHSLVPLDDFSLKNSAHAFGLHSILLRGISSVDGMPYALRRLHHRYVVPSAELTLAARVAVDRWSRLVDHPHIAALHGTFVSADMWDTPALFFAHEYHAGAVSLESVHCGESDDCLAASEAEIWMYASQLCCALKAVHDIGLAVGGSASLAPNKLLLCSKGAFVDGPGGAHGCRIRLAAVGVIDVLRPEAVGLHGGRARTIAQRDDLRAVGISMANILCGSVNLSSADALAIASRRCSPMLNRVIMGLVSGGIADSSTFSQMLVPIIFDSLKFERALCDQLKSELAKELENGRLLRLLIKLTFINERPDGDMDPNWAETGDRYILKLFRDFVFHQHDNDGNSITDWGHVFECLNKLDTGVAEKVLLVSRDEMSMLVASYADIKRCTEVAYAELIIESKRVDRF</sequence>
<gene>
    <name evidence="9" type="ORF">MICPUN_55263</name>
</gene>
<dbReference type="InterPro" id="IPR011009">
    <property type="entry name" value="Kinase-like_dom_sf"/>
</dbReference>
<dbReference type="InParanoid" id="C1FE15"/>
<evidence type="ECO:0000313" key="9">
    <source>
        <dbReference type="EMBL" id="ACO68883.1"/>
    </source>
</evidence>
<dbReference type="GO" id="GO:0006397">
    <property type="term" value="P:mRNA processing"/>
    <property type="evidence" value="ECO:0007669"/>
    <property type="project" value="UniProtKB-KW"/>
</dbReference>
<organism evidence="9 10">
    <name type="scientific">Micromonas commoda (strain RCC299 / NOUM17 / CCMP2709)</name>
    <name type="common">Picoplanktonic green alga</name>
    <dbReference type="NCBI Taxonomy" id="296587"/>
    <lineage>
        <taxon>Eukaryota</taxon>
        <taxon>Viridiplantae</taxon>
        <taxon>Chlorophyta</taxon>
        <taxon>Mamiellophyceae</taxon>
        <taxon>Mamiellales</taxon>
        <taxon>Mamiellaceae</taxon>
        <taxon>Micromonas</taxon>
    </lineage>
</organism>
<dbReference type="GO" id="GO:0000932">
    <property type="term" value="C:P-body"/>
    <property type="evidence" value="ECO:0007669"/>
    <property type="project" value="TreeGrafter"/>
</dbReference>
<feature type="region of interest" description="Disordered" evidence="7">
    <location>
        <begin position="114"/>
        <end position="184"/>
    </location>
</feature>
<dbReference type="EMBL" id="CP001574">
    <property type="protein sequence ID" value="ACO68883.1"/>
    <property type="molecule type" value="Genomic_DNA"/>
</dbReference>
<dbReference type="GO" id="GO:0000289">
    <property type="term" value="P:nuclear-transcribed mRNA poly(A) tail shortening"/>
    <property type="evidence" value="ECO:0007669"/>
    <property type="project" value="InterPro"/>
</dbReference>
<dbReference type="Gene3D" id="1.10.287.3700">
    <property type="match status" value="1"/>
</dbReference>
<reference evidence="9 10" key="1">
    <citation type="journal article" date="2009" name="Science">
        <title>Green evolution and dynamic adaptations revealed by genomes of the marine picoeukaryotes Micromonas.</title>
        <authorList>
            <person name="Worden A.Z."/>
            <person name="Lee J.H."/>
            <person name="Mock T."/>
            <person name="Rouze P."/>
            <person name="Simmons M.P."/>
            <person name="Aerts A.L."/>
            <person name="Allen A.E."/>
            <person name="Cuvelier M.L."/>
            <person name="Derelle E."/>
            <person name="Everett M.V."/>
            <person name="Foulon E."/>
            <person name="Grimwood J."/>
            <person name="Gundlach H."/>
            <person name="Henrissat B."/>
            <person name="Napoli C."/>
            <person name="McDonald S.M."/>
            <person name="Parker M.S."/>
            <person name="Rombauts S."/>
            <person name="Salamov A."/>
            <person name="Von Dassow P."/>
            <person name="Badger J.H."/>
            <person name="Coutinho P.M."/>
            <person name="Demir E."/>
            <person name="Dubchak I."/>
            <person name="Gentemann C."/>
            <person name="Eikrem W."/>
            <person name="Gready J.E."/>
            <person name="John U."/>
            <person name="Lanier W."/>
            <person name="Lindquist E.A."/>
            <person name="Lucas S."/>
            <person name="Mayer K.F."/>
            <person name="Moreau H."/>
            <person name="Not F."/>
            <person name="Otillar R."/>
            <person name="Panaud O."/>
            <person name="Pangilinan J."/>
            <person name="Paulsen I."/>
            <person name="Piegu B."/>
            <person name="Poliakov A."/>
            <person name="Robbens S."/>
            <person name="Schmutz J."/>
            <person name="Toulza E."/>
            <person name="Wyss T."/>
            <person name="Zelensky A."/>
            <person name="Zhou K."/>
            <person name="Armbrust E.V."/>
            <person name="Bhattacharya D."/>
            <person name="Goodenough U.W."/>
            <person name="Van de Peer Y."/>
            <person name="Grigoriev I.V."/>
        </authorList>
    </citation>
    <scope>NUCLEOTIDE SEQUENCE [LARGE SCALE GENOMIC DNA]</scope>
    <source>
        <strain evidence="10">RCC299 / NOUM17</strain>
    </source>
</reference>
<dbReference type="Pfam" id="PF18101">
    <property type="entry name" value="Pan3_CK"/>
    <property type="match status" value="1"/>
</dbReference>
<dbReference type="Gene3D" id="1.20.5.5160">
    <property type="match status" value="1"/>
</dbReference>
<dbReference type="Proteomes" id="UP000002009">
    <property type="component" value="Chromosome 1"/>
</dbReference>
<dbReference type="FunFam" id="1.10.287.3700:FF:000001">
    <property type="entry name" value="PAN2-PAN3 deadenylation complex subunit PAN3"/>
    <property type="match status" value="1"/>
</dbReference>
<keyword evidence="4" id="KW-0547">Nucleotide-binding</keyword>
<dbReference type="OMA" id="FFPGSET"/>
<dbReference type="OrthoDB" id="204958at2759"/>
<evidence type="ECO:0000256" key="1">
    <source>
        <dbReference type="ARBA" id="ARBA00004496"/>
    </source>
</evidence>
<feature type="region of interest" description="Disordered" evidence="7">
    <location>
        <begin position="1"/>
        <end position="66"/>
    </location>
</feature>
<evidence type="ECO:0000256" key="3">
    <source>
        <dbReference type="ARBA" id="ARBA00022664"/>
    </source>
</evidence>
<evidence type="ECO:0000256" key="2">
    <source>
        <dbReference type="ARBA" id="ARBA00022490"/>
    </source>
</evidence>
<keyword evidence="5" id="KW-0067">ATP-binding</keyword>
<dbReference type="RefSeq" id="XP_002507625.1">
    <property type="nucleotide sequence ID" value="XM_002507579.1"/>
</dbReference>
<dbReference type="Gene3D" id="1.10.510.10">
    <property type="entry name" value="Transferase(Phosphotransferase) domain 1"/>
    <property type="match status" value="1"/>
</dbReference>
<feature type="compositionally biased region" description="Polar residues" evidence="7">
    <location>
        <begin position="166"/>
        <end position="179"/>
    </location>
</feature>
<accession>C1FE15</accession>
<dbReference type="AlphaFoldDB" id="C1FE15"/>
<dbReference type="GO" id="GO:0004672">
    <property type="term" value="F:protein kinase activity"/>
    <property type="evidence" value="ECO:0007669"/>
    <property type="project" value="InterPro"/>
</dbReference>
<dbReference type="PANTHER" id="PTHR12272:SF11">
    <property type="entry name" value="PAN2-PAN3 DEADENYLATION COMPLEX SUBUNIT PAN3"/>
    <property type="match status" value="1"/>
</dbReference>
<keyword evidence="6" id="KW-0175">Coiled coil</keyword>
<evidence type="ECO:0000256" key="5">
    <source>
        <dbReference type="ARBA" id="ARBA00022840"/>
    </source>
</evidence>
<dbReference type="GO" id="GO:0008143">
    <property type="term" value="F:poly(A) binding"/>
    <property type="evidence" value="ECO:0007669"/>
    <property type="project" value="TreeGrafter"/>
</dbReference>
<dbReference type="STRING" id="296587.C1FE15"/>
<evidence type="ECO:0000256" key="7">
    <source>
        <dbReference type="SAM" id="MobiDB-lite"/>
    </source>
</evidence>
<dbReference type="GO" id="GO:0005524">
    <property type="term" value="F:ATP binding"/>
    <property type="evidence" value="ECO:0007669"/>
    <property type="project" value="UniProtKB-KW"/>
</dbReference>
<dbReference type="GO" id="GO:0031251">
    <property type="term" value="C:PAN complex"/>
    <property type="evidence" value="ECO:0007669"/>
    <property type="project" value="InterPro"/>
</dbReference>
<dbReference type="InterPro" id="IPR041332">
    <property type="entry name" value="Pan3_CK"/>
</dbReference>
<dbReference type="GeneID" id="8250154"/>
<keyword evidence="2" id="KW-0963">Cytoplasm</keyword>
<feature type="compositionally biased region" description="Polar residues" evidence="7">
    <location>
        <begin position="1"/>
        <end position="13"/>
    </location>
</feature>
<dbReference type="InterPro" id="IPR030844">
    <property type="entry name" value="PAN3"/>
</dbReference>
<evidence type="ECO:0000256" key="6">
    <source>
        <dbReference type="ARBA" id="ARBA00023054"/>
    </source>
</evidence>
<evidence type="ECO:0000259" key="8">
    <source>
        <dbReference type="PROSITE" id="PS50011"/>
    </source>
</evidence>
<dbReference type="KEGG" id="mis:MICPUN_55263"/>
<dbReference type="PANTHER" id="PTHR12272">
    <property type="entry name" value="DEADENYLATION COMPLEX SUBUNIT PAN3"/>
    <property type="match status" value="1"/>
</dbReference>
<keyword evidence="10" id="KW-1185">Reference proteome</keyword>
<name>C1FE15_MICCC</name>
<keyword evidence="3" id="KW-0507">mRNA processing</keyword>
<comment type="subcellular location">
    <subcellularLocation>
        <location evidence="1">Cytoplasm</location>
    </subcellularLocation>
</comment>
<feature type="domain" description="Protein kinase" evidence="8">
    <location>
        <begin position="258"/>
        <end position="552"/>
    </location>
</feature>
<evidence type="ECO:0000313" key="10">
    <source>
        <dbReference type="Proteomes" id="UP000002009"/>
    </source>
</evidence>
<dbReference type="eggNOG" id="KOG3741">
    <property type="taxonomic scope" value="Eukaryota"/>
</dbReference>
<dbReference type="SUPFAM" id="SSF56112">
    <property type="entry name" value="Protein kinase-like (PK-like)"/>
    <property type="match status" value="1"/>
</dbReference>
<proteinExistence type="predicted"/>